<evidence type="ECO:0000256" key="1">
    <source>
        <dbReference type="ARBA" id="ARBA00004167"/>
    </source>
</evidence>
<reference evidence="7 8" key="1">
    <citation type="submission" date="2021-06" db="EMBL/GenBank/DDBJ databases">
        <authorList>
            <person name="Grouzdev D.S."/>
            <person name="Koziaeva V."/>
        </authorList>
    </citation>
    <scope>NUCLEOTIDE SEQUENCE [LARGE SCALE GENOMIC DNA]</scope>
    <source>
        <strain evidence="7 8">22</strain>
    </source>
</reference>
<feature type="compositionally biased region" description="Low complexity" evidence="5">
    <location>
        <begin position="203"/>
        <end position="230"/>
    </location>
</feature>
<comment type="caution">
    <text evidence="7">The sequence shown here is derived from an EMBL/GenBank/DDBJ whole genome shotgun (WGS) entry which is preliminary data.</text>
</comment>
<keyword evidence="8" id="KW-1185">Reference proteome</keyword>
<feature type="region of interest" description="Disordered" evidence="5">
    <location>
        <begin position="70"/>
        <end position="92"/>
    </location>
</feature>
<dbReference type="AlphaFoldDB" id="A0A947CZV6"/>
<evidence type="ECO:0000256" key="4">
    <source>
        <dbReference type="ARBA" id="ARBA00023136"/>
    </source>
</evidence>
<organism evidence="7 8">
    <name type="scientific">Prosthecodimorpha staleyi</name>
    <dbReference type="NCBI Taxonomy" id="2840188"/>
    <lineage>
        <taxon>Bacteria</taxon>
        <taxon>Pseudomonadati</taxon>
        <taxon>Pseudomonadota</taxon>
        <taxon>Alphaproteobacteria</taxon>
        <taxon>Hyphomicrobiales</taxon>
        <taxon>Ancalomicrobiaceae</taxon>
        <taxon>Prosthecodimorpha</taxon>
    </lineage>
</organism>
<dbReference type="GO" id="GO:0055085">
    <property type="term" value="P:transmembrane transport"/>
    <property type="evidence" value="ECO:0007669"/>
    <property type="project" value="InterPro"/>
</dbReference>
<feature type="domain" description="TonB C-terminal" evidence="6">
    <location>
        <begin position="354"/>
        <end position="418"/>
    </location>
</feature>
<name>A0A947CZV6_9HYPH</name>
<sequence>MKPMAILPGPAPSRTMIGALLLSLAIHAGAGAIVSGIWSPTAPAGDPVALDAIDAELLEAGAVGTGAVVEAPEPAGRTPAPAATGAERAEAVDPPRVVPTLDVAPEAVAAIAPPPLTAPAETATVDRSLPPSRVDEVVPSEPDPTLVTSAAADMPPPEQEASAPEARLAEPAPIAPALAARSPAASADAAIVPPGPAAPPAPARAAATDAPPEATDPAILPAPLAAAIRPAPEPKPAAETKPAPEPAREPKPAAPSRARPEPTRPRSVAAAPPPDRSSTRPKADGGPTGALAPHPPGPARTATAVGGGVPAGGRSETARPAARAAGSGDAADPIARYMAAVRARIVSRQQPGDGSQGTVVVSFEVRRDGGLEQIAAISGGTGDLKSAAIRIVRAAAPAPPFPDTIGAARLRMTVALRFE</sequence>
<proteinExistence type="predicted"/>
<evidence type="ECO:0000313" key="7">
    <source>
        <dbReference type="EMBL" id="MBT9288160.1"/>
    </source>
</evidence>
<dbReference type="InterPro" id="IPR037682">
    <property type="entry name" value="TonB_C"/>
</dbReference>
<evidence type="ECO:0000313" key="8">
    <source>
        <dbReference type="Proteomes" id="UP000766595"/>
    </source>
</evidence>
<dbReference type="NCBIfam" id="TIGR01352">
    <property type="entry name" value="tonB_Cterm"/>
    <property type="match status" value="1"/>
</dbReference>
<dbReference type="Proteomes" id="UP000766595">
    <property type="component" value="Unassembled WGS sequence"/>
</dbReference>
<feature type="region of interest" description="Disordered" evidence="5">
    <location>
        <begin position="186"/>
        <end position="327"/>
    </location>
</feature>
<evidence type="ECO:0000256" key="2">
    <source>
        <dbReference type="ARBA" id="ARBA00022692"/>
    </source>
</evidence>
<evidence type="ECO:0000256" key="5">
    <source>
        <dbReference type="SAM" id="MobiDB-lite"/>
    </source>
</evidence>
<evidence type="ECO:0000259" key="6">
    <source>
        <dbReference type="Pfam" id="PF03544"/>
    </source>
</evidence>
<evidence type="ECO:0000256" key="3">
    <source>
        <dbReference type="ARBA" id="ARBA00022989"/>
    </source>
</evidence>
<keyword evidence="4" id="KW-0472">Membrane</keyword>
<feature type="compositionally biased region" description="Pro residues" evidence="5">
    <location>
        <begin position="193"/>
        <end position="202"/>
    </location>
</feature>
<feature type="region of interest" description="Disordered" evidence="5">
    <location>
        <begin position="118"/>
        <end position="166"/>
    </location>
</feature>
<dbReference type="SUPFAM" id="SSF74653">
    <property type="entry name" value="TolA/TonB C-terminal domain"/>
    <property type="match status" value="1"/>
</dbReference>
<dbReference type="GO" id="GO:0016020">
    <property type="term" value="C:membrane"/>
    <property type="evidence" value="ECO:0007669"/>
    <property type="project" value="UniProtKB-SubCell"/>
</dbReference>
<dbReference type="RefSeq" id="WP_261966848.1">
    <property type="nucleotide sequence ID" value="NZ_JAHHZF010000001.1"/>
</dbReference>
<dbReference type="Pfam" id="PF03544">
    <property type="entry name" value="TonB_C"/>
    <property type="match status" value="1"/>
</dbReference>
<dbReference type="InterPro" id="IPR006260">
    <property type="entry name" value="TonB/TolA_C"/>
</dbReference>
<keyword evidence="2" id="KW-0812">Transmembrane</keyword>
<protein>
    <submittedName>
        <fullName evidence="7">TonB family protein</fullName>
    </submittedName>
</protein>
<gene>
    <name evidence="7" type="ORF">KL771_01780</name>
</gene>
<accession>A0A947CZV6</accession>
<feature type="compositionally biased region" description="Low complexity" evidence="5">
    <location>
        <begin position="312"/>
        <end position="327"/>
    </location>
</feature>
<feature type="compositionally biased region" description="Low complexity" evidence="5">
    <location>
        <begin position="70"/>
        <end position="86"/>
    </location>
</feature>
<comment type="subcellular location">
    <subcellularLocation>
        <location evidence="1">Membrane</location>
        <topology evidence="1">Single-pass membrane protein</topology>
    </subcellularLocation>
</comment>
<keyword evidence="3" id="KW-1133">Transmembrane helix</keyword>
<dbReference type="EMBL" id="JAHHZF010000001">
    <property type="protein sequence ID" value="MBT9288160.1"/>
    <property type="molecule type" value="Genomic_DNA"/>
</dbReference>
<dbReference type="Gene3D" id="3.30.1150.10">
    <property type="match status" value="1"/>
</dbReference>